<dbReference type="AlphaFoldDB" id="A0AAV2QPV2"/>
<keyword evidence="10" id="KW-0539">Nucleus</keyword>
<evidence type="ECO:0000256" key="9">
    <source>
        <dbReference type="ARBA" id="ARBA00023163"/>
    </source>
</evidence>
<evidence type="ECO:0000256" key="1">
    <source>
        <dbReference type="ARBA" id="ARBA00004123"/>
    </source>
</evidence>
<evidence type="ECO:0000256" key="10">
    <source>
        <dbReference type="ARBA" id="ARBA00023242"/>
    </source>
</evidence>
<proteinExistence type="inferred from homology"/>
<feature type="region of interest" description="Disordered" evidence="13">
    <location>
        <begin position="107"/>
        <end position="184"/>
    </location>
</feature>
<gene>
    <name evidence="15" type="ORF">MNOR_LOCUS15639</name>
</gene>
<feature type="domain" description="AF4/FMR2 C-terminal homology" evidence="14">
    <location>
        <begin position="204"/>
        <end position="470"/>
    </location>
</feature>
<keyword evidence="4" id="KW-0217">Developmental protein</keyword>
<comment type="function">
    <text evidence="11">Has a role in transcriptional regulation. Acts in parallel with the Ras/MAPK and the PI3K/PKB pathways in the control of cell identity and cellular growth. Essential for regulation of the cytoskeleton and cell growth but not for cell proliferation or growth rate. Required specifically for the microtubule-based basal transport of lipid droplets. Plays a partially redundant function downstream of Raf in cell fate specification in the developing eye. Pair-rule protein that regulates embryonic cellularization, gastrulation and segmentation.</text>
</comment>
<dbReference type="InterPro" id="IPR007797">
    <property type="entry name" value="AF4/FMR2"/>
</dbReference>
<dbReference type="GO" id="GO:0007366">
    <property type="term" value="P:periodic partitioning by pair rule gene"/>
    <property type="evidence" value="ECO:0007669"/>
    <property type="project" value="UniProtKB-KW"/>
</dbReference>
<dbReference type="Proteomes" id="UP001497623">
    <property type="component" value="Unassembled WGS sequence"/>
</dbReference>
<comment type="caution">
    <text evidence="15">The sequence shown here is derived from an EMBL/GenBank/DDBJ whole genome shotgun (WGS) entry which is preliminary data.</text>
</comment>
<dbReference type="GO" id="GO:0010468">
    <property type="term" value="P:regulation of gene expression"/>
    <property type="evidence" value="ECO:0007669"/>
    <property type="project" value="InterPro"/>
</dbReference>
<dbReference type="InterPro" id="IPR043640">
    <property type="entry name" value="AF4/FMR2_CHD"/>
</dbReference>
<keyword evidence="16" id="KW-1185">Reference proteome</keyword>
<evidence type="ECO:0000256" key="3">
    <source>
        <dbReference type="ARBA" id="ARBA00021888"/>
    </source>
</evidence>
<feature type="compositionally biased region" description="Low complexity" evidence="13">
    <location>
        <begin position="366"/>
        <end position="381"/>
    </location>
</feature>
<evidence type="ECO:0000256" key="12">
    <source>
        <dbReference type="ARBA" id="ARBA00032149"/>
    </source>
</evidence>
<sequence>GARKKAKYRSPSVETHHDSAAASVGGSVQAVTEDAACGPWTAQSHTDKENSGDLQRNSSSLIVNTSSQSVIKVVKCDVYEGPDNIESGIEVEKDGFDSSLHSSYTNKVEDMGCTPSAESGGYHSLPASEHESRSSTAAAASPAPSYTMVPPQTNKHQDVAQPPPNPLDTSNPPQNGAGSIVPPPSYKNYFERNIPHVSRDHMGYLLVAKQLKHNADKEEDRCWKAVKYLDAVLYFILSGISMEAYEPDINTALTMYQETLRLIKWVSSMFKKEHQEKLMQSKLNVISLRCQSLLSMWCYKVGPTESAPNLRQLQEYWNKPPDNQKIMSHGGESCSTGSTRGSSGWNNQAVTSGSPSTLSQTPSPAGSVGSEGSQSSGYRSSAADEQGSVVTVPVPVNIHNIMMRYHQQSTKLSQAYEMWAEADNYINSKPQMKEFFIELEECHGPLTLHSTLHELFFHVQGGLQRIKTEWQHKVSGSSLQASGASVAKLEDS</sequence>
<dbReference type="Pfam" id="PF18876">
    <property type="entry name" value="AFF4_CHD"/>
    <property type="match status" value="1"/>
</dbReference>
<comment type="subcellular location">
    <subcellularLocation>
        <location evidence="1">Nucleus</location>
    </subcellularLocation>
</comment>
<reference evidence="15 16" key="1">
    <citation type="submission" date="2024-05" db="EMBL/GenBank/DDBJ databases">
        <authorList>
            <person name="Wallberg A."/>
        </authorList>
    </citation>
    <scope>NUCLEOTIDE SEQUENCE [LARGE SCALE GENOMIC DNA]</scope>
</reference>
<comment type="similarity">
    <text evidence="2">Belongs to the AF4 family.</text>
</comment>
<evidence type="ECO:0000256" key="8">
    <source>
        <dbReference type="ARBA" id="ARBA00023125"/>
    </source>
</evidence>
<accession>A0AAV2QPV2</accession>
<feature type="compositionally biased region" description="Polar residues" evidence="13">
    <location>
        <begin position="345"/>
        <end position="364"/>
    </location>
</feature>
<keyword evidence="6" id="KW-0562">Pair-rule protein</keyword>
<dbReference type="GO" id="GO:0003677">
    <property type="term" value="F:DNA binding"/>
    <property type="evidence" value="ECO:0007669"/>
    <property type="project" value="UniProtKB-KW"/>
</dbReference>
<keyword evidence="7" id="KW-0805">Transcription regulation</keyword>
<evidence type="ECO:0000256" key="6">
    <source>
        <dbReference type="ARBA" id="ARBA00022788"/>
    </source>
</evidence>
<feature type="compositionally biased region" description="Low complexity" evidence="13">
    <location>
        <begin position="20"/>
        <end position="31"/>
    </location>
</feature>
<feature type="compositionally biased region" description="Low complexity" evidence="13">
    <location>
        <begin position="134"/>
        <end position="145"/>
    </location>
</feature>
<evidence type="ECO:0000256" key="4">
    <source>
        <dbReference type="ARBA" id="ARBA00022473"/>
    </source>
</evidence>
<evidence type="ECO:0000256" key="2">
    <source>
        <dbReference type="ARBA" id="ARBA00007354"/>
    </source>
</evidence>
<evidence type="ECO:0000256" key="11">
    <source>
        <dbReference type="ARBA" id="ARBA00024653"/>
    </source>
</evidence>
<dbReference type="PANTHER" id="PTHR10528:SF17">
    <property type="entry name" value="AF4_FMR2 FAMILY MEMBER LILLI"/>
    <property type="match status" value="1"/>
</dbReference>
<evidence type="ECO:0000313" key="15">
    <source>
        <dbReference type="EMBL" id="CAL4096255.1"/>
    </source>
</evidence>
<feature type="region of interest" description="Disordered" evidence="13">
    <location>
        <begin position="321"/>
        <end position="386"/>
    </location>
</feature>
<evidence type="ECO:0000259" key="14">
    <source>
        <dbReference type="Pfam" id="PF18876"/>
    </source>
</evidence>
<name>A0AAV2QPV2_MEGNR</name>
<dbReference type="PANTHER" id="PTHR10528">
    <property type="entry name" value="AF4/FMR2 FAMILY MEMBER"/>
    <property type="match status" value="1"/>
</dbReference>
<organism evidence="15 16">
    <name type="scientific">Meganyctiphanes norvegica</name>
    <name type="common">Northern krill</name>
    <name type="synonym">Thysanopoda norvegica</name>
    <dbReference type="NCBI Taxonomy" id="48144"/>
    <lineage>
        <taxon>Eukaryota</taxon>
        <taxon>Metazoa</taxon>
        <taxon>Ecdysozoa</taxon>
        <taxon>Arthropoda</taxon>
        <taxon>Crustacea</taxon>
        <taxon>Multicrustacea</taxon>
        <taxon>Malacostraca</taxon>
        <taxon>Eumalacostraca</taxon>
        <taxon>Eucarida</taxon>
        <taxon>Euphausiacea</taxon>
        <taxon>Euphausiidae</taxon>
        <taxon>Meganyctiphanes</taxon>
    </lineage>
</organism>
<protein>
    <recommendedName>
        <fullName evidence="3">AF4/FMR2 family member lilli</fullName>
    </recommendedName>
    <alternativeName>
        <fullName evidence="12">Protein lilliputian</fullName>
    </alternativeName>
</protein>
<keyword evidence="8" id="KW-0238">DNA-binding</keyword>
<feature type="non-terminal residue" evidence="15">
    <location>
        <position position="1"/>
    </location>
</feature>
<feature type="region of interest" description="Disordered" evidence="13">
    <location>
        <begin position="1"/>
        <end position="58"/>
    </location>
</feature>
<feature type="compositionally biased region" description="Low complexity" evidence="13">
    <location>
        <begin position="330"/>
        <end position="344"/>
    </location>
</feature>
<evidence type="ECO:0000313" key="16">
    <source>
        <dbReference type="Proteomes" id="UP001497623"/>
    </source>
</evidence>
<dbReference type="GO" id="GO:0032783">
    <property type="term" value="C:super elongation complex"/>
    <property type="evidence" value="ECO:0007669"/>
    <property type="project" value="TreeGrafter"/>
</dbReference>
<keyword evidence="9" id="KW-0804">Transcription</keyword>
<dbReference type="EMBL" id="CAXKWB010009868">
    <property type="protein sequence ID" value="CAL4096255.1"/>
    <property type="molecule type" value="Genomic_DNA"/>
</dbReference>
<evidence type="ECO:0000256" key="5">
    <source>
        <dbReference type="ARBA" id="ARBA00022553"/>
    </source>
</evidence>
<keyword evidence="5" id="KW-0597">Phosphoprotein</keyword>
<evidence type="ECO:0000256" key="13">
    <source>
        <dbReference type="SAM" id="MobiDB-lite"/>
    </source>
</evidence>
<evidence type="ECO:0000256" key="7">
    <source>
        <dbReference type="ARBA" id="ARBA00023015"/>
    </source>
</evidence>